<dbReference type="Proteomes" id="UP000053593">
    <property type="component" value="Unassembled WGS sequence"/>
</dbReference>
<organism evidence="1 2">
    <name type="scientific">Collybiopsis luxurians FD-317 M1</name>
    <dbReference type="NCBI Taxonomy" id="944289"/>
    <lineage>
        <taxon>Eukaryota</taxon>
        <taxon>Fungi</taxon>
        <taxon>Dikarya</taxon>
        <taxon>Basidiomycota</taxon>
        <taxon>Agaricomycotina</taxon>
        <taxon>Agaricomycetes</taxon>
        <taxon>Agaricomycetidae</taxon>
        <taxon>Agaricales</taxon>
        <taxon>Marasmiineae</taxon>
        <taxon>Omphalotaceae</taxon>
        <taxon>Collybiopsis</taxon>
        <taxon>Collybiopsis luxurians</taxon>
    </lineage>
</organism>
<evidence type="ECO:0000313" key="1">
    <source>
        <dbReference type="EMBL" id="KIK58429.1"/>
    </source>
</evidence>
<dbReference type="AlphaFoldDB" id="A0A0D0C7H5"/>
<feature type="non-terminal residue" evidence="1">
    <location>
        <position position="1"/>
    </location>
</feature>
<sequence length="50" mass="5813">GKYVGLSPVVNYIHCPKEYEEISVYDSSGKVPYSQADYVILREHRYFPKS</sequence>
<gene>
    <name evidence="1" type="ORF">GYMLUDRAFT_171100</name>
</gene>
<proteinExistence type="predicted"/>
<name>A0A0D0C7H5_9AGAR</name>
<accession>A0A0D0C7H5</accession>
<keyword evidence="2" id="KW-1185">Reference proteome</keyword>
<dbReference type="HOGENOM" id="CLU_3129733_0_0_1"/>
<evidence type="ECO:0000313" key="2">
    <source>
        <dbReference type="Proteomes" id="UP000053593"/>
    </source>
</evidence>
<dbReference type="EMBL" id="KN834785">
    <property type="protein sequence ID" value="KIK58429.1"/>
    <property type="molecule type" value="Genomic_DNA"/>
</dbReference>
<protein>
    <submittedName>
        <fullName evidence="1">Uncharacterized protein</fullName>
    </submittedName>
</protein>
<reference evidence="1 2" key="1">
    <citation type="submission" date="2014-04" db="EMBL/GenBank/DDBJ databases">
        <title>Evolutionary Origins and Diversification of the Mycorrhizal Mutualists.</title>
        <authorList>
            <consortium name="DOE Joint Genome Institute"/>
            <consortium name="Mycorrhizal Genomics Consortium"/>
            <person name="Kohler A."/>
            <person name="Kuo A."/>
            <person name="Nagy L.G."/>
            <person name="Floudas D."/>
            <person name="Copeland A."/>
            <person name="Barry K.W."/>
            <person name="Cichocki N."/>
            <person name="Veneault-Fourrey C."/>
            <person name="LaButti K."/>
            <person name="Lindquist E.A."/>
            <person name="Lipzen A."/>
            <person name="Lundell T."/>
            <person name="Morin E."/>
            <person name="Murat C."/>
            <person name="Riley R."/>
            <person name="Ohm R."/>
            <person name="Sun H."/>
            <person name="Tunlid A."/>
            <person name="Henrissat B."/>
            <person name="Grigoriev I.V."/>
            <person name="Hibbett D.S."/>
            <person name="Martin F."/>
        </authorList>
    </citation>
    <scope>NUCLEOTIDE SEQUENCE [LARGE SCALE GENOMIC DNA]</scope>
    <source>
        <strain evidence="1 2">FD-317 M1</strain>
    </source>
</reference>